<keyword evidence="3" id="KW-1185">Reference proteome</keyword>
<evidence type="ECO:0000256" key="1">
    <source>
        <dbReference type="SAM" id="MobiDB-lite"/>
    </source>
</evidence>
<gene>
    <name evidence="2" type="ORF">CIT31_16780</name>
</gene>
<sequence length="370" mass="41688">MRNAPMASATDIMALHDKTMEWLQGSHAEAPRMARRLLALASPGAEALSDKQRIDEFVDAAIEAAGELIRHAELQPPPSSDDKIAMDRDRWRRVAERLETEKPALDKTVAEPPPRPSPESKPVEWLWWGCDELGVEHMSFGRWHKHPCQHRYKYAKPQTTEHDHPISTAALPTADALTATERQMRNAPMTKPESMLEIAAMCHREKWQFGESLAFDVLHRIGDLARAKAEIAREQARWANDVVVTATGVFPQNYVVRSPCDPPLPKPDFLYIEGTVYRKESAKTPEEKVREMEDRKQIDSLAKRCNDFNDQVNELRSRRDDMLAAFKAIRHRAAADSDLYQSVGHLSLANSLSFIAETADAAIAKAEAVS</sequence>
<evidence type="ECO:0000313" key="2">
    <source>
        <dbReference type="EMBL" id="PAP94021.1"/>
    </source>
</evidence>
<evidence type="ECO:0000313" key="3">
    <source>
        <dbReference type="Proteomes" id="UP000215931"/>
    </source>
</evidence>
<feature type="compositionally biased region" description="Basic and acidic residues" evidence="1">
    <location>
        <begin position="97"/>
        <end position="109"/>
    </location>
</feature>
<reference evidence="2 3" key="1">
    <citation type="submission" date="2017-08" db="EMBL/GenBank/DDBJ databases">
        <title>Mesorhizobium wenxinae sp. nov., a novel rhizobial species isolated from root nodules of chickpea (Cicer arietinum L.).</title>
        <authorList>
            <person name="Zhang J."/>
        </authorList>
    </citation>
    <scope>NUCLEOTIDE SEQUENCE [LARGE SCALE GENOMIC DNA]</scope>
    <source>
        <strain evidence="3">WYCCWR 10019</strain>
    </source>
</reference>
<comment type="caution">
    <text evidence="2">The sequence shown here is derived from an EMBL/GenBank/DDBJ whole genome shotgun (WGS) entry which is preliminary data.</text>
</comment>
<dbReference type="AlphaFoldDB" id="A0A271KE16"/>
<dbReference type="Proteomes" id="UP000215931">
    <property type="component" value="Unassembled WGS sequence"/>
</dbReference>
<proteinExistence type="predicted"/>
<organism evidence="2 3">
    <name type="scientific">Mesorhizobium wenxiniae</name>
    <dbReference type="NCBI Taxonomy" id="2014805"/>
    <lineage>
        <taxon>Bacteria</taxon>
        <taxon>Pseudomonadati</taxon>
        <taxon>Pseudomonadota</taxon>
        <taxon>Alphaproteobacteria</taxon>
        <taxon>Hyphomicrobiales</taxon>
        <taxon>Phyllobacteriaceae</taxon>
        <taxon>Mesorhizobium</taxon>
    </lineage>
</organism>
<protein>
    <submittedName>
        <fullName evidence="2">Uncharacterized protein</fullName>
    </submittedName>
</protein>
<accession>A0A271KE16</accession>
<feature type="region of interest" description="Disordered" evidence="1">
    <location>
        <begin position="97"/>
        <end position="121"/>
    </location>
</feature>
<name>A0A271KE16_9HYPH</name>
<dbReference type="EMBL" id="NPKH01000023">
    <property type="protein sequence ID" value="PAP94021.1"/>
    <property type="molecule type" value="Genomic_DNA"/>
</dbReference>